<feature type="chain" id="PRO_5001648214" evidence="5">
    <location>
        <begin position="19"/>
        <end position="404"/>
    </location>
</feature>
<evidence type="ECO:0000313" key="7">
    <source>
        <dbReference type="EMBL" id="KDR14147.1"/>
    </source>
</evidence>
<gene>
    <name evidence="7" type="ORF">L798_11785</name>
</gene>
<keyword evidence="2" id="KW-0646">Protease inhibitor</keyword>
<dbReference type="Pfam" id="PF00079">
    <property type="entry name" value="Serpin"/>
    <property type="match status" value="1"/>
</dbReference>
<dbReference type="EMBL" id="KK852898">
    <property type="protein sequence ID" value="KDR14147.1"/>
    <property type="molecule type" value="Genomic_DNA"/>
</dbReference>
<dbReference type="SMART" id="SM00093">
    <property type="entry name" value="SERPIN"/>
    <property type="match status" value="1"/>
</dbReference>
<dbReference type="eggNOG" id="KOG2392">
    <property type="taxonomic scope" value="Eukaryota"/>
</dbReference>
<dbReference type="InParanoid" id="A0A067QVR9"/>
<protein>
    <submittedName>
        <fullName evidence="7">Leukocyte elastase inhibitor C</fullName>
    </submittedName>
</protein>
<keyword evidence="3" id="KW-0722">Serine protease inhibitor</keyword>
<sequence>MWPATLCFILGTLYLSRAQSSNTAISKQSADAVDNFSVNLFKAVFNNNGGNAVVSPVSVSTLLAIIQQGSGGNTLAQLTQVLYLNQEQSKETYGQLTRNLKDSSGNATLEFANAAFVEEGYPIKPEFSRVMVQDFQSSVLTAQFSEPVEAAAEINSWVANHTHDKIQELISPKSLDSSTRLVLVNAIFFKGFWKTLFWKNRTTNDAFFTKPYTSKLVPTMHLETKLLTGDLEDLDARWLQLPFEGDQYYLLIILPNKIDGVDSVVNSITGSEFSDLLDNLDSRGWNRTVVLSLPKFKLETTLQLIPTLKEIGLTDIFSPGANLSGISGESLYVSEVVQKAEIEVDEEGATAVAATAIIGVRAIGAILNPEPPVVFTVDHPFLAFLVEEHDKIPLFASRVIDPTT</sequence>
<feature type="signal peptide" evidence="5">
    <location>
        <begin position="1"/>
        <end position="18"/>
    </location>
</feature>
<evidence type="ECO:0000256" key="1">
    <source>
        <dbReference type="ARBA" id="ARBA00009500"/>
    </source>
</evidence>
<dbReference type="PANTHER" id="PTHR11461">
    <property type="entry name" value="SERINE PROTEASE INHIBITOR, SERPIN"/>
    <property type="match status" value="1"/>
</dbReference>
<evidence type="ECO:0000259" key="6">
    <source>
        <dbReference type="SMART" id="SM00093"/>
    </source>
</evidence>
<dbReference type="InterPro" id="IPR042178">
    <property type="entry name" value="Serpin_sf_1"/>
</dbReference>
<dbReference type="InterPro" id="IPR036186">
    <property type="entry name" value="Serpin_sf"/>
</dbReference>
<dbReference type="InterPro" id="IPR042185">
    <property type="entry name" value="Serpin_sf_2"/>
</dbReference>
<dbReference type="CDD" id="cd00172">
    <property type="entry name" value="serpin"/>
    <property type="match status" value="1"/>
</dbReference>
<dbReference type="Gene3D" id="3.30.497.10">
    <property type="entry name" value="Antithrombin, subunit I, domain 2"/>
    <property type="match status" value="1"/>
</dbReference>
<keyword evidence="5" id="KW-0732">Signal</keyword>
<evidence type="ECO:0000313" key="8">
    <source>
        <dbReference type="Proteomes" id="UP000027135"/>
    </source>
</evidence>
<dbReference type="GO" id="GO:0004867">
    <property type="term" value="F:serine-type endopeptidase inhibitor activity"/>
    <property type="evidence" value="ECO:0007669"/>
    <property type="project" value="UniProtKB-KW"/>
</dbReference>
<dbReference type="Gene3D" id="2.30.39.10">
    <property type="entry name" value="Alpha-1-antitrypsin, domain 1"/>
    <property type="match status" value="1"/>
</dbReference>
<dbReference type="SUPFAM" id="SSF56574">
    <property type="entry name" value="Serpins"/>
    <property type="match status" value="1"/>
</dbReference>
<organism evidence="7 8">
    <name type="scientific">Zootermopsis nevadensis</name>
    <name type="common">Dampwood termite</name>
    <dbReference type="NCBI Taxonomy" id="136037"/>
    <lineage>
        <taxon>Eukaryota</taxon>
        <taxon>Metazoa</taxon>
        <taxon>Ecdysozoa</taxon>
        <taxon>Arthropoda</taxon>
        <taxon>Hexapoda</taxon>
        <taxon>Insecta</taxon>
        <taxon>Pterygota</taxon>
        <taxon>Neoptera</taxon>
        <taxon>Polyneoptera</taxon>
        <taxon>Dictyoptera</taxon>
        <taxon>Blattodea</taxon>
        <taxon>Blattoidea</taxon>
        <taxon>Termitoidae</taxon>
        <taxon>Termopsidae</taxon>
        <taxon>Zootermopsis</taxon>
    </lineage>
</organism>
<feature type="domain" description="Serpin" evidence="6">
    <location>
        <begin position="38"/>
        <end position="402"/>
    </location>
</feature>
<dbReference type="AlphaFoldDB" id="A0A067QVR9"/>
<dbReference type="InterPro" id="IPR023796">
    <property type="entry name" value="Serpin_dom"/>
</dbReference>
<dbReference type="InterPro" id="IPR000215">
    <property type="entry name" value="Serpin_fam"/>
</dbReference>
<accession>A0A067QVR9</accession>
<proteinExistence type="inferred from homology"/>
<dbReference type="OrthoDB" id="671595at2759"/>
<evidence type="ECO:0000256" key="2">
    <source>
        <dbReference type="ARBA" id="ARBA00022690"/>
    </source>
</evidence>
<evidence type="ECO:0000256" key="3">
    <source>
        <dbReference type="ARBA" id="ARBA00022900"/>
    </source>
</evidence>
<comment type="similarity">
    <text evidence="1 4">Belongs to the serpin family.</text>
</comment>
<reference evidence="7 8" key="1">
    <citation type="journal article" date="2014" name="Nat. Commun.">
        <title>Molecular traces of alternative social organization in a termite genome.</title>
        <authorList>
            <person name="Terrapon N."/>
            <person name="Li C."/>
            <person name="Robertson H.M."/>
            <person name="Ji L."/>
            <person name="Meng X."/>
            <person name="Booth W."/>
            <person name="Chen Z."/>
            <person name="Childers C.P."/>
            <person name="Glastad K.M."/>
            <person name="Gokhale K."/>
            <person name="Gowin J."/>
            <person name="Gronenberg W."/>
            <person name="Hermansen R.A."/>
            <person name="Hu H."/>
            <person name="Hunt B.G."/>
            <person name="Huylmans A.K."/>
            <person name="Khalil S.M."/>
            <person name="Mitchell R.D."/>
            <person name="Munoz-Torres M.C."/>
            <person name="Mustard J.A."/>
            <person name="Pan H."/>
            <person name="Reese J.T."/>
            <person name="Scharf M.E."/>
            <person name="Sun F."/>
            <person name="Vogel H."/>
            <person name="Xiao J."/>
            <person name="Yang W."/>
            <person name="Yang Z."/>
            <person name="Yang Z."/>
            <person name="Zhou J."/>
            <person name="Zhu J."/>
            <person name="Brent C.S."/>
            <person name="Elsik C.G."/>
            <person name="Goodisman M.A."/>
            <person name="Liberles D.A."/>
            <person name="Roe R.M."/>
            <person name="Vargo E.L."/>
            <person name="Vilcinskas A."/>
            <person name="Wang J."/>
            <person name="Bornberg-Bauer E."/>
            <person name="Korb J."/>
            <person name="Zhang G."/>
            <person name="Liebig J."/>
        </authorList>
    </citation>
    <scope>NUCLEOTIDE SEQUENCE [LARGE SCALE GENOMIC DNA]</scope>
    <source>
        <tissue evidence="7">Whole organism</tissue>
    </source>
</reference>
<dbReference type="GO" id="GO:0005615">
    <property type="term" value="C:extracellular space"/>
    <property type="evidence" value="ECO:0007669"/>
    <property type="project" value="InterPro"/>
</dbReference>
<keyword evidence="8" id="KW-1185">Reference proteome</keyword>
<name>A0A067QVR9_ZOONE</name>
<dbReference type="OMA" id="WVANHTH"/>
<evidence type="ECO:0000256" key="4">
    <source>
        <dbReference type="RuleBase" id="RU000411"/>
    </source>
</evidence>
<evidence type="ECO:0000256" key="5">
    <source>
        <dbReference type="SAM" id="SignalP"/>
    </source>
</evidence>
<dbReference type="PANTHER" id="PTHR11461:SF211">
    <property type="entry name" value="GH10112P-RELATED"/>
    <property type="match status" value="1"/>
</dbReference>
<dbReference type="Proteomes" id="UP000027135">
    <property type="component" value="Unassembled WGS sequence"/>
</dbReference>